<evidence type="ECO:0000313" key="4">
    <source>
        <dbReference type="Proteomes" id="UP000177953"/>
    </source>
</evidence>
<comment type="caution">
    <text evidence="3">The sequence shown here is derived from an EMBL/GenBank/DDBJ whole genome shotgun (WGS) entry which is preliminary data.</text>
</comment>
<reference evidence="3 4" key="1">
    <citation type="journal article" date="2016" name="Nat. Commun.">
        <title>Thousands of microbial genomes shed light on interconnected biogeochemical processes in an aquifer system.</title>
        <authorList>
            <person name="Anantharaman K."/>
            <person name="Brown C.T."/>
            <person name="Hug L.A."/>
            <person name="Sharon I."/>
            <person name="Castelle C.J."/>
            <person name="Probst A.J."/>
            <person name="Thomas B.C."/>
            <person name="Singh A."/>
            <person name="Wilkins M.J."/>
            <person name="Karaoz U."/>
            <person name="Brodie E.L."/>
            <person name="Williams K.H."/>
            <person name="Hubbard S.S."/>
            <person name="Banfield J.F."/>
        </authorList>
    </citation>
    <scope>NUCLEOTIDE SEQUENCE [LARGE SCALE GENOMIC DNA]</scope>
</reference>
<keyword evidence="1" id="KW-0812">Transmembrane</keyword>
<sequence>MFRKLILVLAVSFVFLPNVALMAPPAKIPEFNPLCWRQKACQDQRKQLNSEAEPKDGWISDDECALPDWGKCLPAGVATTQIAFGGQKRFLHIGDFIQVIYKYAVGVAGVVAVTMIIIAGFQWVTSGGNSEAITSAKKRITGALTGLFIAYAAFFILNTINPALVNLRLPQVYMIRAQSIVPRFCGQAPDEIKNRSNAFALATEKDKQLEAVKTTKDTKFDKTYKGGEKDFGCGKRFFMDSAGTTCWGDYCNAGQICVNFDNGDPANPNKYDCKDGMLAGRIGGNVGGTSNIQIENNMKLIALCKDGAIKQVGSDIDVNTSKKPQYYTFPSVSASGLEGSCGKKEDLVGFYMGVEGNDETGGTGSIGGEGGVFAGGEDDWFAVGQTGPGSHNCSINLAQVVFQAVVGSPPACTTQECTCSLLSALSKNKDKAKDITSKAEVANHLISLDELTKGYTCDIVLNRDSFPAAQNTKDKDFVSSVLGPGWGDWKGSQDLTDCFAQQ</sequence>
<evidence type="ECO:0000313" key="3">
    <source>
        <dbReference type="EMBL" id="OGH70181.1"/>
    </source>
</evidence>
<proteinExistence type="predicted"/>
<evidence type="ECO:0000256" key="1">
    <source>
        <dbReference type="SAM" id="Phobius"/>
    </source>
</evidence>
<keyword evidence="1" id="KW-0472">Membrane</keyword>
<feature type="signal peptide" evidence="2">
    <location>
        <begin position="1"/>
        <end position="22"/>
    </location>
</feature>
<dbReference type="InterPro" id="IPR043993">
    <property type="entry name" value="T4SS_pilin"/>
</dbReference>
<dbReference type="EMBL" id="MFPU01000013">
    <property type="protein sequence ID" value="OGH70181.1"/>
    <property type="molecule type" value="Genomic_DNA"/>
</dbReference>
<accession>A0A1F6MEU3</accession>
<feature type="transmembrane region" description="Helical" evidence="1">
    <location>
        <begin position="142"/>
        <end position="160"/>
    </location>
</feature>
<keyword evidence="2" id="KW-0732">Signal</keyword>
<gene>
    <name evidence="3" type="ORF">A2754_02150</name>
</gene>
<keyword evidence="1" id="KW-1133">Transmembrane helix</keyword>
<dbReference type="Proteomes" id="UP000177953">
    <property type="component" value="Unassembled WGS sequence"/>
</dbReference>
<dbReference type="AlphaFoldDB" id="A0A1F6MEU3"/>
<organism evidence="3 4">
    <name type="scientific">Candidatus Magasanikbacteria bacterium RIFCSPHIGHO2_01_FULL_47_8</name>
    <dbReference type="NCBI Taxonomy" id="1798673"/>
    <lineage>
        <taxon>Bacteria</taxon>
        <taxon>Candidatus Magasanikiibacteriota</taxon>
    </lineage>
</organism>
<evidence type="ECO:0000256" key="2">
    <source>
        <dbReference type="SAM" id="SignalP"/>
    </source>
</evidence>
<name>A0A1F6MEU3_9BACT</name>
<feature type="chain" id="PRO_5009525660" evidence="2">
    <location>
        <begin position="23"/>
        <end position="502"/>
    </location>
</feature>
<dbReference type="Pfam" id="PF18895">
    <property type="entry name" value="T4SS_pilin"/>
    <property type="match status" value="1"/>
</dbReference>
<protein>
    <submittedName>
        <fullName evidence="3">Uncharacterized protein</fullName>
    </submittedName>
</protein>
<feature type="transmembrane region" description="Helical" evidence="1">
    <location>
        <begin position="100"/>
        <end position="121"/>
    </location>
</feature>